<evidence type="ECO:0000313" key="2">
    <source>
        <dbReference type="Proteomes" id="UP000715781"/>
    </source>
</evidence>
<organism evidence="1 2">
    <name type="scientific">Mojavia pulchra JT2-VF2</name>
    <dbReference type="NCBI Taxonomy" id="287848"/>
    <lineage>
        <taxon>Bacteria</taxon>
        <taxon>Bacillati</taxon>
        <taxon>Cyanobacteriota</taxon>
        <taxon>Cyanophyceae</taxon>
        <taxon>Nostocales</taxon>
        <taxon>Nostocaceae</taxon>
    </lineage>
</organism>
<name>A0A951PVA9_9NOST</name>
<evidence type="ECO:0000313" key="1">
    <source>
        <dbReference type="EMBL" id="MBW4560467.1"/>
    </source>
</evidence>
<reference evidence="1" key="2">
    <citation type="journal article" date="2022" name="Microbiol. Resour. Announc.">
        <title>Metagenome Sequencing to Explore Phylogenomics of Terrestrial Cyanobacteria.</title>
        <authorList>
            <person name="Ward R.D."/>
            <person name="Stajich J.E."/>
            <person name="Johansen J.R."/>
            <person name="Huntemann M."/>
            <person name="Clum A."/>
            <person name="Foster B."/>
            <person name="Foster B."/>
            <person name="Roux S."/>
            <person name="Palaniappan K."/>
            <person name="Varghese N."/>
            <person name="Mukherjee S."/>
            <person name="Reddy T.B.K."/>
            <person name="Daum C."/>
            <person name="Copeland A."/>
            <person name="Chen I.A."/>
            <person name="Ivanova N.N."/>
            <person name="Kyrpides N.C."/>
            <person name="Shapiro N."/>
            <person name="Eloe-Fadrosh E.A."/>
            <person name="Pietrasiak N."/>
        </authorList>
    </citation>
    <scope>NUCLEOTIDE SEQUENCE</scope>
    <source>
        <strain evidence="1">JT2-VF2</strain>
    </source>
</reference>
<dbReference type="AlphaFoldDB" id="A0A951PVA9"/>
<dbReference type="Proteomes" id="UP000715781">
    <property type="component" value="Unassembled WGS sequence"/>
</dbReference>
<protein>
    <recommendedName>
        <fullName evidence="3">GIY-YIG domain-containing protein</fullName>
    </recommendedName>
</protein>
<dbReference type="EMBL" id="JAHHHN010000002">
    <property type="protein sequence ID" value="MBW4560467.1"/>
    <property type="molecule type" value="Genomic_DNA"/>
</dbReference>
<evidence type="ECO:0008006" key="3">
    <source>
        <dbReference type="Google" id="ProtNLM"/>
    </source>
</evidence>
<accession>A0A951PVA9</accession>
<sequence>MKQKVYPSKIIATAKSINVTKLPWILYIDKKLLPTCGGIYFIGTDQEPTAYIGQAGSLKTRFIGHHRKTAFEQLVDECGQKDVKIRYWQAPLMPKSELVLFLSQLESYLIENSKTRFNYTANSLPKTPFQSRHRTYYGPIYVQLNKLGEYYVPKSSDGTSGFYFSLEKIHMAENAIKYHSPTFIISSGTWKDALYEYENNLESEWKQYSTLYFLEVKFQARWINYVGQGGMEDYVLSGNQATFYRIFLNEHPGFKEFSIKYLRTGLTNCSKSDFCETLLNLTR</sequence>
<comment type="caution">
    <text evidence="1">The sequence shown here is derived from an EMBL/GenBank/DDBJ whole genome shotgun (WGS) entry which is preliminary data.</text>
</comment>
<reference evidence="1" key="1">
    <citation type="submission" date="2021-05" db="EMBL/GenBank/DDBJ databases">
        <authorList>
            <person name="Pietrasiak N."/>
            <person name="Ward R."/>
            <person name="Stajich J.E."/>
            <person name="Kurbessoian T."/>
        </authorList>
    </citation>
    <scope>NUCLEOTIDE SEQUENCE</scope>
    <source>
        <strain evidence="1">JT2-VF2</strain>
    </source>
</reference>
<gene>
    <name evidence="1" type="ORF">KME32_04770</name>
</gene>
<proteinExistence type="predicted"/>